<dbReference type="EMBL" id="JAUKPO010000001">
    <property type="protein sequence ID" value="MDO1445259.1"/>
    <property type="molecule type" value="Genomic_DNA"/>
</dbReference>
<dbReference type="SUPFAM" id="SSF48371">
    <property type="entry name" value="ARM repeat"/>
    <property type="match status" value="1"/>
</dbReference>
<gene>
    <name evidence="1" type="ORF">Q0590_03305</name>
</gene>
<name>A0ABT8QZJ2_9BACT</name>
<evidence type="ECO:0000313" key="2">
    <source>
        <dbReference type="Proteomes" id="UP001168528"/>
    </source>
</evidence>
<organism evidence="1 2">
    <name type="scientific">Rhodocytophaga aerolata</name>
    <dbReference type="NCBI Taxonomy" id="455078"/>
    <lineage>
        <taxon>Bacteria</taxon>
        <taxon>Pseudomonadati</taxon>
        <taxon>Bacteroidota</taxon>
        <taxon>Cytophagia</taxon>
        <taxon>Cytophagales</taxon>
        <taxon>Rhodocytophagaceae</taxon>
        <taxon>Rhodocytophaga</taxon>
    </lineage>
</organism>
<dbReference type="InterPro" id="IPR021133">
    <property type="entry name" value="HEAT_type_2"/>
</dbReference>
<dbReference type="RefSeq" id="WP_302036049.1">
    <property type="nucleotide sequence ID" value="NZ_JAUKPO010000001.1"/>
</dbReference>
<accession>A0ABT8QZJ2</accession>
<keyword evidence="2" id="KW-1185">Reference proteome</keyword>
<dbReference type="InterPro" id="IPR016024">
    <property type="entry name" value="ARM-type_fold"/>
</dbReference>
<dbReference type="Gene3D" id="1.25.40.290">
    <property type="entry name" value="ARM repeat domains"/>
    <property type="match status" value="1"/>
</dbReference>
<evidence type="ECO:0000313" key="1">
    <source>
        <dbReference type="EMBL" id="MDO1445259.1"/>
    </source>
</evidence>
<protein>
    <submittedName>
        <fullName evidence="1">DNA alkylation repair protein</fullName>
    </submittedName>
</protein>
<dbReference type="Proteomes" id="UP001168528">
    <property type="component" value="Unassembled WGS sequence"/>
</dbReference>
<dbReference type="InterPro" id="IPR014825">
    <property type="entry name" value="DNA_alkylation"/>
</dbReference>
<reference evidence="1" key="1">
    <citation type="submission" date="2023-07" db="EMBL/GenBank/DDBJ databases">
        <title>The genome sequence of Rhodocytophaga aerolata KACC 12507.</title>
        <authorList>
            <person name="Zhang X."/>
        </authorList>
    </citation>
    <scope>NUCLEOTIDE SEQUENCE</scope>
    <source>
        <strain evidence="1">KACC 12507</strain>
    </source>
</reference>
<dbReference type="PROSITE" id="PS50077">
    <property type="entry name" value="HEAT_REPEAT"/>
    <property type="match status" value="1"/>
</dbReference>
<proteinExistence type="predicted"/>
<comment type="caution">
    <text evidence="1">The sequence shown here is derived from an EMBL/GenBank/DDBJ whole genome shotgun (WGS) entry which is preliminary data.</text>
</comment>
<sequence>MPDLLKNMYNAQFFEHLSTIVEEAVPDFNKKDFFRRIFIPAWETLELKARMQHISRVLAVFLPTDFPQAVPYLVQIKQKAQQAGFANSFAFMFLPDYVEQFGLNYFEPSVNALQEITSLASAEFAVRPFLLTYPQQMLQTMLVWSTHPNLHVRRLASEGCRPRLPWAMAVPFLKNDPSLILPILENLKADPSEYVRRSVANNLNDISKDHPQVVLQLAARWKNANSNTDKLLKHACRTLLKTGHEHALQLFGFGAKQVVEVFPVILNKDTFQLNETLEFTFSCMARQAVEIRLQYIIDFARQNGKASKKVFYLAEKKLDRGEKFTIRKKVKLQHYSTRTLYPGKHTLGIMLNGEIEAETPFYLHIP</sequence>
<dbReference type="Pfam" id="PF08713">
    <property type="entry name" value="DNA_alkylation"/>
    <property type="match status" value="1"/>
</dbReference>